<dbReference type="EMBL" id="OA882671">
    <property type="protein sequence ID" value="CAD7276468.1"/>
    <property type="molecule type" value="Genomic_DNA"/>
</dbReference>
<feature type="non-terminal residue" evidence="2">
    <location>
        <position position="1"/>
    </location>
</feature>
<dbReference type="EMBL" id="CAJPEX010000634">
    <property type="protein sequence ID" value="CAG0916620.1"/>
    <property type="molecule type" value="Genomic_DNA"/>
</dbReference>
<organism evidence="2">
    <name type="scientific">Notodromas monacha</name>
    <dbReference type="NCBI Taxonomy" id="399045"/>
    <lineage>
        <taxon>Eukaryota</taxon>
        <taxon>Metazoa</taxon>
        <taxon>Ecdysozoa</taxon>
        <taxon>Arthropoda</taxon>
        <taxon>Crustacea</taxon>
        <taxon>Oligostraca</taxon>
        <taxon>Ostracoda</taxon>
        <taxon>Podocopa</taxon>
        <taxon>Podocopida</taxon>
        <taxon>Cypridocopina</taxon>
        <taxon>Cypridoidea</taxon>
        <taxon>Cyprididae</taxon>
        <taxon>Notodromas</taxon>
    </lineage>
</organism>
<dbReference type="Proteomes" id="UP000678499">
    <property type="component" value="Unassembled WGS sequence"/>
</dbReference>
<evidence type="ECO:0000313" key="3">
    <source>
        <dbReference type="Proteomes" id="UP000678499"/>
    </source>
</evidence>
<dbReference type="AlphaFoldDB" id="A0A7R9GD54"/>
<evidence type="ECO:0000259" key="1">
    <source>
        <dbReference type="Pfam" id="PF08434"/>
    </source>
</evidence>
<dbReference type="Pfam" id="PF08434">
    <property type="entry name" value="CLCA"/>
    <property type="match status" value="1"/>
</dbReference>
<name>A0A7R9GD54_9CRUS</name>
<evidence type="ECO:0000313" key="2">
    <source>
        <dbReference type="EMBL" id="CAD7276468.1"/>
    </source>
</evidence>
<dbReference type="OrthoDB" id="687730at2759"/>
<reference evidence="2" key="1">
    <citation type="submission" date="2020-11" db="EMBL/GenBank/DDBJ databases">
        <authorList>
            <person name="Tran Van P."/>
        </authorList>
    </citation>
    <scope>NUCLEOTIDE SEQUENCE</scope>
</reference>
<feature type="domain" description="Calcium-activated chloride channel N-terminal" evidence="1">
    <location>
        <begin position="45"/>
        <end position="260"/>
    </location>
</feature>
<gene>
    <name evidence="2" type="ORF">NMOB1V02_LOCUS4230</name>
</gene>
<accession>A0A7R9GD54</accession>
<dbReference type="InterPro" id="IPR013642">
    <property type="entry name" value="CLCA_N"/>
</dbReference>
<sequence length="262" mass="28528">MEERSGRDFYAKMWALPCGAKEKEQSVVVHDPCHGGGVAELTSFREASRLLYAATWRLASFKTIVVSLPPTWDARSCGVGAHEEGRVVNGGEVDGVDASFRLQGDDAAKQAAFVVDVQLGGGHLTPYTVQPVARRLIVKEWAKLKYGVFDETHRSASDPSSPSYYTPFGISGPEEPVPTRCSNIPVKGHRNCVGPTCHFLPLDKVAENDGVVSSLMSYPDLPQVTQFCNETTHDPEVPTKHNLLCDGLSTGQVIRENLDFLG</sequence>
<proteinExistence type="predicted"/>
<protein>
    <recommendedName>
        <fullName evidence="1">Calcium-activated chloride channel N-terminal domain-containing protein</fullName>
    </recommendedName>
</protein>
<keyword evidence="3" id="KW-1185">Reference proteome</keyword>